<accession>A0A1C6WVY5</accession>
<feature type="non-terminal residue" evidence="2">
    <location>
        <position position="227"/>
    </location>
</feature>
<sequence length="227" mass="25203">GSNDSWKPFLKFVFNGMDKFNKASKFVNEHQQKFKDAKDKINNAFNEVKDNLKIFYDQSINHFSEFINNITDEFKQANTPKPGNLDNNLPPNSDKSQQSGDSPQPPSKDTSDNLPSQLPSNPQSPPPSTLPSTPSPPDSSKGPQQNPKQTTPIGPTSQNQPPSQSQPTTHQTTQDDPSNQKKTDKTNLQLATSPSSDPNLKKTWSIFPTTWNGSEDCKPEITFMNTT</sequence>
<feature type="compositionally biased region" description="Low complexity" evidence="1">
    <location>
        <begin position="93"/>
        <end position="102"/>
    </location>
</feature>
<reference evidence="2" key="1">
    <citation type="submission" date="2016-08" db="EMBL/GenBank/DDBJ databases">
        <authorList>
            <consortium name="Pathogen Informatics"/>
        </authorList>
    </citation>
    <scope>NUCLEOTIDE SEQUENCE</scope>
    <source>
        <strain evidence="2">DS</strain>
    </source>
</reference>
<organism evidence="2">
    <name type="scientific">Plasmodium chabaudi adami</name>
    <dbReference type="NCBI Taxonomy" id="5826"/>
    <lineage>
        <taxon>Eukaryota</taxon>
        <taxon>Sar</taxon>
        <taxon>Alveolata</taxon>
        <taxon>Apicomplexa</taxon>
        <taxon>Aconoidasida</taxon>
        <taxon>Haemosporida</taxon>
        <taxon>Plasmodiidae</taxon>
        <taxon>Plasmodium</taxon>
        <taxon>Plasmodium (Vinckeia)</taxon>
    </lineage>
</organism>
<feature type="non-terminal residue" evidence="2">
    <location>
        <position position="1"/>
    </location>
</feature>
<feature type="compositionally biased region" description="Low complexity" evidence="1">
    <location>
        <begin position="155"/>
        <end position="177"/>
    </location>
</feature>
<feature type="region of interest" description="Disordered" evidence="1">
    <location>
        <begin position="75"/>
        <end position="201"/>
    </location>
</feature>
<feature type="compositionally biased region" description="Pro residues" evidence="1">
    <location>
        <begin position="122"/>
        <end position="137"/>
    </location>
</feature>
<evidence type="ECO:0000313" key="2">
    <source>
        <dbReference type="EMBL" id="SCL93913.1"/>
    </source>
</evidence>
<name>A0A1C6WVY5_PLACE</name>
<feature type="compositionally biased region" description="Polar residues" evidence="1">
    <location>
        <begin position="141"/>
        <end position="154"/>
    </location>
</feature>
<gene>
    <name evidence="2" type="ORF">PCHDS_000557100</name>
</gene>
<proteinExistence type="predicted"/>
<evidence type="ECO:0000256" key="1">
    <source>
        <dbReference type="SAM" id="MobiDB-lite"/>
    </source>
</evidence>
<dbReference type="AlphaFoldDB" id="A0A1C6WVY5"/>
<protein>
    <submittedName>
        <fullName evidence="2">Uncharacterized protein</fullName>
    </submittedName>
</protein>
<dbReference type="EMBL" id="FMIN01000486">
    <property type="protein sequence ID" value="SCL93913.1"/>
    <property type="molecule type" value="Genomic_DNA"/>
</dbReference>
<dbReference type="Proteomes" id="UP000507536">
    <property type="component" value="Unassembled WGS sequence"/>
</dbReference>
<feature type="compositionally biased region" description="Polar residues" evidence="1">
    <location>
        <begin position="186"/>
        <end position="198"/>
    </location>
</feature>
<feature type="compositionally biased region" description="Polar residues" evidence="1">
    <location>
        <begin position="75"/>
        <end position="91"/>
    </location>
</feature>